<proteinExistence type="predicted"/>
<dbReference type="EMBL" id="JABBFW010000001">
    <property type="protein sequence ID" value="NML13908.1"/>
    <property type="molecule type" value="Genomic_DNA"/>
</dbReference>
<feature type="compositionally biased region" description="Basic and acidic residues" evidence="1">
    <location>
        <begin position="162"/>
        <end position="200"/>
    </location>
</feature>
<keyword evidence="4" id="KW-1185">Reference proteome</keyword>
<dbReference type="Proteomes" id="UP000574067">
    <property type="component" value="Unassembled WGS sequence"/>
</dbReference>
<dbReference type="RefSeq" id="WP_169158785.1">
    <property type="nucleotide sequence ID" value="NZ_JABBFW010000001.1"/>
</dbReference>
<protein>
    <submittedName>
        <fullName evidence="3">Uncharacterized protein</fullName>
    </submittedName>
</protein>
<feature type="chain" id="PRO_5032972898" evidence="2">
    <location>
        <begin position="23"/>
        <end position="200"/>
    </location>
</feature>
<comment type="caution">
    <text evidence="3">The sequence shown here is derived from an EMBL/GenBank/DDBJ whole genome shotgun (WGS) entry which is preliminary data.</text>
</comment>
<feature type="signal peptide" evidence="2">
    <location>
        <begin position="1"/>
        <end position="22"/>
    </location>
</feature>
<evidence type="ECO:0000256" key="2">
    <source>
        <dbReference type="SAM" id="SignalP"/>
    </source>
</evidence>
<evidence type="ECO:0000313" key="3">
    <source>
        <dbReference type="EMBL" id="NML13908.1"/>
    </source>
</evidence>
<organism evidence="3 4">
    <name type="scientific">Azohydromonas caseinilytica</name>
    <dbReference type="NCBI Taxonomy" id="2728836"/>
    <lineage>
        <taxon>Bacteria</taxon>
        <taxon>Pseudomonadati</taxon>
        <taxon>Pseudomonadota</taxon>
        <taxon>Betaproteobacteria</taxon>
        <taxon>Burkholderiales</taxon>
        <taxon>Sphaerotilaceae</taxon>
        <taxon>Azohydromonas</taxon>
    </lineage>
</organism>
<dbReference type="AlphaFoldDB" id="A0A848F4A2"/>
<feature type="region of interest" description="Disordered" evidence="1">
    <location>
        <begin position="153"/>
        <end position="200"/>
    </location>
</feature>
<keyword evidence="2" id="KW-0732">Signal</keyword>
<reference evidence="3 4" key="1">
    <citation type="submission" date="2020-04" db="EMBL/GenBank/DDBJ databases">
        <title>Azohydromonas sp. isolated from soil.</title>
        <authorList>
            <person name="Dahal R.H."/>
        </authorList>
    </citation>
    <scope>NUCLEOTIDE SEQUENCE [LARGE SCALE GENOMIC DNA]</scope>
    <source>
        <strain evidence="3 4">G-1-1-14</strain>
    </source>
</reference>
<evidence type="ECO:0000256" key="1">
    <source>
        <dbReference type="SAM" id="MobiDB-lite"/>
    </source>
</evidence>
<gene>
    <name evidence="3" type="ORF">HHL10_02795</name>
</gene>
<accession>A0A848F4A2</accession>
<evidence type="ECO:0000313" key="4">
    <source>
        <dbReference type="Proteomes" id="UP000574067"/>
    </source>
</evidence>
<sequence>MKQFHNALIAAFLALAGAAAVAQPATPGVDQREARQEQRIRQGVASGEISAREAYRLERQQGRIDAAEAAARADGRLNGAERERLNRMQDHASADIWQQKHDAHTASTAMAPAAPPRSGVLVDRRQAAQDKRIRQGIASGQIDAREAARLEREQSRIQAAEARARADGHVSGAERERLNRLQEHASADIRHQKHDGQRAH</sequence>
<name>A0A848F4A2_9BURK</name>